<dbReference type="GO" id="GO:0005886">
    <property type="term" value="C:plasma membrane"/>
    <property type="evidence" value="ECO:0007669"/>
    <property type="project" value="UniProtKB-SubCell"/>
</dbReference>
<proteinExistence type="inferred from homology"/>
<evidence type="ECO:0000256" key="2">
    <source>
        <dbReference type="ARBA" id="ARBA00010663"/>
    </source>
</evidence>
<keyword evidence="3 12" id="KW-1003">Cell membrane</keyword>
<evidence type="ECO:0000256" key="5">
    <source>
        <dbReference type="ARBA" id="ARBA00022692"/>
    </source>
</evidence>
<keyword evidence="9" id="KW-1015">Disulfide bond</keyword>
<keyword evidence="11 12" id="KW-0807">Transducer</keyword>
<evidence type="ECO:0000313" key="15">
    <source>
        <dbReference type="Proteomes" id="UP001166674"/>
    </source>
</evidence>
<comment type="subcellular location">
    <subcellularLocation>
        <location evidence="1 12">Cell membrane</location>
        <topology evidence="1 12">Multi-pass membrane protein</topology>
    </subcellularLocation>
</comment>
<keyword evidence="15" id="KW-1185">Reference proteome</keyword>
<evidence type="ECO:0000256" key="7">
    <source>
        <dbReference type="ARBA" id="ARBA00023040"/>
    </source>
</evidence>
<comment type="similarity">
    <text evidence="2 12">Belongs to the G-protein coupled receptor 1 family.</text>
</comment>
<evidence type="ECO:0000313" key="14">
    <source>
        <dbReference type="EMBL" id="MBZ3873010.1"/>
    </source>
</evidence>
<dbReference type="InterPro" id="IPR004072">
    <property type="entry name" value="Vmron_rcpt_1"/>
</dbReference>
<keyword evidence="4 12" id="KW-0589">Pheromone response</keyword>
<keyword evidence="10 12" id="KW-0675">Receptor</keyword>
<evidence type="ECO:0000256" key="10">
    <source>
        <dbReference type="ARBA" id="ARBA00023170"/>
    </source>
</evidence>
<evidence type="ECO:0000259" key="13">
    <source>
        <dbReference type="PROSITE" id="PS50262"/>
    </source>
</evidence>
<keyword evidence="5 12" id="KW-0812">Transmembrane</keyword>
<dbReference type="AlphaFoldDB" id="A0AA41MJD0"/>
<keyword evidence="8 12" id="KW-0472">Membrane</keyword>
<feature type="transmembrane region" description="Helical" evidence="12">
    <location>
        <begin position="87"/>
        <end position="112"/>
    </location>
</feature>
<dbReference type="InterPro" id="IPR017452">
    <property type="entry name" value="GPCR_Rhodpsn_7TM"/>
</dbReference>
<keyword evidence="6 12" id="KW-1133">Transmembrane helix</keyword>
<dbReference type="PRINTS" id="PR01534">
    <property type="entry name" value="VOMERONASL1R"/>
</dbReference>
<accession>A0AA41MJD0</accession>
<dbReference type="PROSITE" id="PS50262">
    <property type="entry name" value="G_PROTEIN_RECEP_F1_2"/>
    <property type="match status" value="1"/>
</dbReference>
<dbReference type="Gene3D" id="1.20.1070.10">
    <property type="entry name" value="Rhodopsin 7-helix transmembrane proteins"/>
    <property type="match status" value="1"/>
</dbReference>
<evidence type="ECO:0000256" key="4">
    <source>
        <dbReference type="ARBA" id="ARBA00022507"/>
    </source>
</evidence>
<dbReference type="EMBL" id="JAATJV010196767">
    <property type="protein sequence ID" value="MBZ3873010.1"/>
    <property type="molecule type" value="Genomic_DNA"/>
</dbReference>
<evidence type="ECO:0000256" key="6">
    <source>
        <dbReference type="ARBA" id="ARBA00022989"/>
    </source>
</evidence>
<evidence type="ECO:0000256" key="8">
    <source>
        <dbReference type="ARBA" id="ARBA00023136"/>
    </source>
</evidence>
<feature type="transmembrane region" description="Helical" evidence="12">
    <location>
        <begin position="233"/>
        <end position="253"/>
    </location>
</feature>
<dbReference type="GO" id="GO:0019236">
    <property type="term" value="P:response to pheromone"/>
    <property type="evidence" value="ECO:0007669"/>
    <property type="project" value="UniProtKB-KW"/>
</dbReference>
<reference evidence="14" key="1">
    <citation type="submission" date="2020-03" db="EMBL/GenBank/DDBJ databases">
        <title>Studies in the Genomics of Life Span.</title>
        <authorList>
            <person name="Glass D."/>
        </authorList>
    </citation>
    <scope>NUCLEOTIDE SEQUENCE</scope>
    <source>
        <strain evidence="14">SUZIE</strain>
        <tissue evidence="14">Muscle</tissue>
    </source>
</reference>
<comment type="caution">
    <text evidence="14">The sequence shown here is derived from an EMBL/GenBank/DDBJ whole genome shotgun (WGS) entry which is preliminary data.</text>
</comment>
<keyword evidence="7 12" id="KW-0297">G-protein coupled receptor</keyword>
<feature type="transmembrane region" description="Helical" evidence="12">
    <location>
        <begin position="156"/>
        <end position="173"/>
    </location>
</feature>
<feature type="domain" description="G-protein coupled receptors family 1 profile" evidence="13">
    <location>
        <begin position="27"/>
        <end position="254"/>
    </location>
</feature>
<dbReference type="GO" id="GO:0007606">
    <property type="term" value="P:sensory perception of chemical stimulus"/>
    <property type="evidence" value="ECO:0007669"/>
    <property type="project" value="UniProtKB-ARBA"/>
</dbReference>
<evidence type="ECO:0000256" key="3">
    <source>
        <dbReference type="ARBA" id="ARBA00022475"/>
    </source>
</evidence>
<dbReference type="Proteomes" id="UP001166674">
    <property type="component" value="Unassembled WGS sequence"/>
</dbReference>
<gene>
    <name evidence="14" type="ORF">SUZIE_120800</name>
</gene>
<feature type="transmembrane region" description="Helical" evidence="12">
    <location>
        <begin position="194"/>
        <end position="213"/>
    </location>
</feature>
<evidence type="ECO:0000256" key="9">
    <source>
        <dbReference type="ARBA" id="ARBA00023157"/>
    </source>
</evidence>
<dbReference type="GO" id="GO:0016503">
    <property type="term" value="F:pheromone receptor activity"/>
    <property type="evidence" value="ECO:0007669"/>
    <property type="project" value="InterPro"/>
</dbReference>
<name>A0AA41MJD0_SCICA</name>
<feature type="transmembrane region" description="Helical" evidence="12">
    <location>
        <begin position="50"/>
        <end position="75"/>
    </location>
</feature>
<dbReference type="SUPFAM" id="SSF81321">
    <property type="entry name" value="Family A G protein-coupled receptor-like"/>
    <property type="match status" value="1"/>
</dbReference>
<evidence type="ECO:0000256" key="1">
    <source>
        <dbReference type="ARBA" id="ARBA00004651"/>
    </source>
</evidence>
<feature type="transmembrane region" description="Helical" evidence="12">
    <location>
        <begin position="20"/>
        <end position="41"/>
    </location>
</feature>
<dbReference type="PANTHER" id="PTHR24062">
    <property type="entry name" value="VOMERONASAL TYPE-1 RECEPTOR"/>
    <property type="match status" value="1"/>
</dbReference>
<evidence type="ECO:0000256" key="12">
    <source>
        <dbReference type="RuleBase" id="RU364061"/>
    </source>
</evidence>
<protein>
    <recommendedName>
        <fullName evidence="12">Vomeronasal type-1 receptor</fullName>
    </recommendedName>
</protein>
<sequence length="254" mass="29114">MKNTNKLYDFTGIRSAFFSEVGFGISANTILLLFHIFTFLLQHKVKPTDLIIGVLALIHLGMLIILGCTGTNVFVSPDFWNDIKCKSFIYLYMFLRGFSICATCLLSVVQAITLSPRSSCLAKFKHRSPHQNLCSLMFLWVFYLVFSAPFSYSSTAILNVTSISIVYNTKLCMILSMSYFQRHLFSVLGGFRDVFLMGLMALSSEYMVVLLWRHKRYFQYLQSTSLSPKASPVQRATWTIILLMNFFVFIYCLN</sequence>
<dbReference type="Pfam" id="PF03402">
    <property type="entry name" value="V1R"/>
    <property type="match status" value="1"/>
</dbReference>
<dbReference type="CDD" id="cd13949">
    <property type="entry name" value="7tm_V1R_pheromone"/>
    <property type="match status" value="1"/>
</dbReference>
<dbReference type="FunFam" id="1.20.1070.10:FF:000051">
    <property type="entry name" value="Vomeronasal type-1 receptor"/>
    <property type="match status" value="1"/>
</dbReference>
<organism evidence="14 15">
    <name type="scientific">Sciurus carolinensis</name>
    <name type="common">Eastern gray squirrel</name>
    <dbReference type="NCBI Taxonomy" id="30640"/>
    <lineage>
        <taxon>Eukaryota</taxon>
        <taxon>Metazoa</taxon>
        <taxon>Chordata</taxon>
        <taxon>Craniata</taxon>
        <taxon>Vertebrata</taxon>
        <taxon>Euteleostomi</taxon>
        <taxon>Mammalia</taxon>
        <taxon>Eutheria</taxon>
        <taxon>Euarchontoglires</taxon>
        <taxon>Glires</taxon>
        <taxon>Rodentia</taxon>
        <taxon>Sciuromorpha</taxon>
        <taxon>Sciuridae</taxon>
        <taxon>Sciurinae</taxon>
        <taxon>Sciurini</taxon>
        <taxon>Sciurus</taxon>
    </lineage>
</organism>
<evidence type="ECO:0000256" key="11">
    <source>
        <dbReference type="ARBA" id="ARBA00023224"/>
    </source>
</evidence>